<accession>A0A1S3I294</accession>
<dbReference type="SUPFAM" id="SSF53448">
    <property type="entry name" value="Nucleotide-diphospho-sugar transferases"/>
    <property type="match status" value="1"/>
</dbReference>
<dbReference type="InterPro" id="IPR012444">
    <property type="entry name" value="DUF1647"/>
</dbReference>
<name>A0A1S3I294_LINAN</name>
<dbReference type="KEGG" id="lak:106160006"/>
<dbReference type="InParanoid" id="A0A1S3I294"/>
<dbReference type="PANTHER" id="PTHR31389">
    <property type="entry name" value="LD39211P"/>
    <property type="match status" value="1"/>
</dbReference>
<dbReference type="GeneID" id="106160006"/>
<dbReference type="InterPro" id="IPR029044">
    <property type="entry name" value="Nucleotide-diphossugar_trans"/>
</dbReference>
<dbReference type="PANTHER" id="PTHR31389:SF4">
    <property type="entry name" value="LD39211P"/>
    <property type="match status" value="1"/>
</dbReference>
<protein>
    <submittedName>
        <fullName evidence="2">Uncharacterized protein LOC106160006</fullName>
    </submittedName>
</protein>
<dbReference type="OrthoDB" id="5954868at2759"/>
<evidence type="ECO:0000313" key="2">
    <source>
        <dbReference type="RefSeq" id="XP_013391951.1"/>
    </source>
</evidence>
<sequence length="282" mass="32528">MKRYVIIPTTTVLILLTAFGYLSLYKADDLRSPLDRPRPGQKLSFTLITGSNSPFFFPGLKNLVGSVHKWSPDRDIVVWDLGLSPEQVAEVKTWCRVTYRKFDFDKYPPHLRNLHTYAWKPVIVKEMVDTYERVLWIDAGSHINDSMSTMDQLMWEDGYILIQGQDADTTLFLHEKMCLHLGLKKTSFKNKPSFAGGFNGWSNRPYLYQKLLIPWFTCALTQRCIAPEGASLANHRFDQSALTVISYSSGLDLKPHTELNRIEKESRNGNKMYLDRVRKKPC</sequence>
<dbReference type="RefSeq" id="XP_013391951.1">
    <property type="nucleotide sequence ID" value="XM_013536497.2"/>
</dbReference>
<organism evidence="1 2">
    <name type="scientific">Lingula anatina</name>
    <name type="common">Brachiopod</name>
    <name type="synonym">Lingula unguis</name>
    <dbReference type="NCBI Taxonomy" id="7574"/>
    <lineage>
        <taxon>Eukaryota</taxon>
        <taxon>Metazoa</taxon>
        <taxon>Spiralia</taxon>
        <taxon>Lophotrochozoa</taxon>
        <taxon>Brachiopoda</taxon>
        <taxon>Linguliformea</taxon>
        <taxon>Lingulata</taxon>
        <taxon>Lingulida</taxon>
        <taxon>Linguloidea</taxon>
        <taxon>Lingulidae</taxon>
        <taxon>Lingula</taxon>
    </lineage>
</organism>
<dbReference type="AlphaFoldDB" id="A0A1S3I294"/>
<keyword evidence="1" id="KW-1185">Reference proteome</keyword>
<evidence type="ECO:0000313" key="1">
    <source>
        <dbReference type="Proteomes" id="UP000085678"/>
    </source>
</evidence>
<dbReference type="Pfam" id="PF07801">
    <property type="entry name" value="DUF1647"/>
    <property type="match status" value="1"/>
</dbReference>
<proteinExistence type="predicted"/>
<dbReference type="Proteomes" id="UP000085678">
    <property type="component" value="Unplaced"/>
</dbReference>
<reference evidence="2" key="1">
    <citation type="submission" date="2025-08" db="UniProtKB">
        <authorList>
            <consortium name="RefSeq"/>
        </authorList>
    </citation>
    <scope>IDENTIFICATION</scope>
    <source>
        <tissue evidence="2">Gonads</tissue>
    </source>
</reference>
<gene>
    <name evidence="2" type="primary">LOC106160006</name>
</gene>